<feature type="compositionally biased region" description="Low complexity" evidence="1">
    <location>
        <begin position="989"/>
        <end position="1003"/>
    </location>
</feature>
<feature type="compositionally biased region" description="Basic and acidic residues" evidence="1">
    <location>
        <begin position="1004"/>
        <end position="1026"/>
    </location>
</feature>
<organism evidence="3 4">
    <name type="scientific">Phytophthora fragariae</name>
    <dbReference type="NCBI Taxonomy" id="53985"/>
    <lineage>
        <taxon>Eukaryota</taxon>
        <taxon>Sar</taxon>
        <taxon>Stramenopiles</taxon>
        <taxon>Oomycota</taxon>
        <taxon>Peronosporomycetes</taxon>
        <taxon>Peronosporales</taxon>
        <taxon>Peronosporaceae</taxon>
        <taxon>Phytophthora</taxon>
    </lineage>
</organism>
<dbReference type="EMBL" id="QXFX01004452">
    <property type="protein sequence ID" value="KAE9064013.1"/>
    <property type="molecule type" value="Genomic_DNA"/>
</dbReference>
<feature type="region of interest" description="Disordered" evidence="1">
    <location>
        <begin position="953"/>
        <end position="1026"/>
    </location>
</feature>
<gene>
    <name evidence="3" type="ORF">PF010_g28780</name>
</gene>
<protein>
    <recommendedName>
        <fullName evidence="2">Integrase catalytic domain-containing protein</fullName>
    </recommendedName>
</protein>
<dbReference type="PROSITE" id="PS50994">
    <property type="entry name" value="INTEGRASE"/>
    <property type="match status" value="1"/>
</dbReference>
<dbReference type="GO" id="GO:0015074">
    <property type="term" value="P:DNA integration"/>
    <property type="evidence" value="ECO:0007669"/>
    <property type="project" value="InterPro"/>
</dbReference>
<feature type="compositionally biased region" description="Basic and acidic residues" evidence="1">
    <location>
        <begin position="641"/>
        <end position="651"/>
    </location>
</feature>
<dbReference type="Gene3D" id="3.30.420.10">
    <property type="entry name" value="Ribonuclease H-like superfamily/Ribonuclease H"/>
    <property type="match status" value="1"/>
</dbReference>
<feature type="compositionally biased region" description="Low complexity" evidence="1">
    <location>
        <begin position="730"/>
        <end position="742"/>
    </location>
</feature>
<dbReference type="SUPFAM" id="SSF53098">
    <property type="entry name" value="Ribonuclease H-like"/>
    <property type="match status" value="1"/>
</dbReference>
<evidence type="ECO:0000256" key="1">
    <source>
        <dbReference type="SAM" id="MobiDB-lite"/>
    </source>
</evidence>
<dbReference type="AlphaFoldDB" id="A0A6G0JQ45"/>
<feature type="domain" description="Integrase catalytic" evidence="2">
    <location>
        <begin position="283"/>
        <end position="457"/>
    </location>
</feature>
<evidence type="ECO:0000259" key="2">
    <source>
        <dbReference type="PROSITE" id="PS50994"/>
    </source>
</evidence>
<dbReference type="InterPro" id="IPR012337">
    <property type="entry name" value="RNaseH-like_sf"/>
</dbReference>
<name>A0A6G0JQ45_9STRA</name>
<comment type="caution">
    <text evidence="3">The sequence shown here is derived from an EMBL/GenBank/DDBJ whole genome shotgun (WGS) entry which is preliminary data.</text>
</comment>
<dbReference type="PANTHER" id="PTHR37984:SF15">
    <property type="entry name" value="INTEGRASE CATALYTIC DOMAIN-CONTAINING PROTEIN"/>
    <property type="match status" value="1"/>
</dbReference>
<feature type="region of interest" description="Disordered" evidence="1">
    <location>
        <begin position="607"/>
        <end position="886"/>
    </location>
</feature>
<dbReference type="InterPro" id="IPR001584">
    <property type="entry name" value="Integrase_cat-core"/>
</dbReference>
<evidence type="ECO:0000313" key="4">
    <source>
        <dbReference type="Proteomes" id="UP000488956"/>
    </source>
</evidence>
<dbReference type="InterPro" id="IPR050951">
    <property type="entry name" value="Retrovirus_Pol_polyprotein"/>
</dbReference>
<feature type="compositionally biased region" description="Acidic residues" evidence="1">
    <location>
        <begin position="50"/>
        <end position="61"/>
    </location>
</feature>
<dbReference type="GO" id="GO:0003676">
    <property type="term" value="F:nucleic acid binding"/>
    <property type="evidence" value="ECO:0007669"/>
    <property type="project" value="InterPro"/>
</dbReference>
<dbReference type="InterPro" id="IPR036397">
    <property type="entry name" value="RNaseH_sf"/>
</dbReference>
<feature type="compositionally biased region" description="Basic and acidic residues" evidence="1">
    <location>
        <begin position="790"/>
        <end position="827"/>
    </location>
</feature>
<sequence length="1026" mass="112642">MTTKEPAGRLHRWALTLQEYDFDIGYRPGKENHVADALSRGPAAMAATMGEDEAKEADDDPAIGPGPKLMSGSSTSDAKCVETLEPAAEKTSVARTGLTKRELALLAVHEDVEAAACPAVAQVLSAKAVSDAYLSPTPYAELATSPTEAEVNRAAVAVIEAGVVRRVDAAELGVVQFTDADIEREQGQSVMVQALLKKGKYQGQRVFVTDDGLVNTQVGDGEARVILPAVYWPLAFKEAHDSIWAGHLRGPQTYERLRRLYWWPYMQKTVRDWVSACQDCGSRRTRPQAVIPPLRSVRTGEVGDRWAIDVAGPLPVTMNGNRYVIAAVVYTARYAVAASVPEHTAKSIARFLMDRVVLVYGPMREIMMDGAREFTSKVTAELLELMQVKQATPVPYRPNLLGLVERFHRTWKDIVSLYVDEGPDDWDDFLPCALYAYNSSQHATHGYQPNELMMGRKLKTRAELLRRNRLAHPHGTLNAYHEVLLQDLKKARELAALALQKEQARQAMYYNQRKVRRRGAFAPNQLIWVYRPARGKKITKFGHRWRGPGQIMEHAGYDNYKIKMLDSGQELVTHCSFLLPYYYPQHLLEQMARDIAVDLREEAIAAADIDSEDEEAGQLEIAPPPGDENSAAVAGHAGHGPGHEAAQDRPDSNSPAAQQVSSTPAASQAASKKRSRDHAGRSAAQQRKKRSRHREPAARSRTNEPVVHVPDIRGGAPPGEAEPERRPSPRRQGQAAAQSRQGVSGDTIASRTRVRSRRAPYPDANDDGSRPSSPDRALAPDTALVEDADVSPRDGCDQQRVEASRDDAEGSERRADYEGHAARDEGAGQHAGVVPPGEQQDRVPHGGGERSVGAAEGTVADNQRPAAVEENEEPRSYVFAGGGRRGADCVVSKKPRLTRLEPTEAVVECRRRRYRTRTGRYVLEFEVERLGHRSDRDCKLWINQRDNEQLWREGRIRTQDGSDSGGEEQGAGDEGVAAEDSATKEGRSAAAAGGDTAAVPAAAEADHGQQHSRTRIGDDSPARGRE</sequence>
<feature type="compositionally biased region" description="Polar residues" evidence="1">
    <location>
        <begin position="652"/>
        <end position="664"/>
    </location>
</feature>
<accession>A0A6G0JQ45</accession>
<evidence type="ECO:0000313" key="3">
    <source>
        <dbReference type="EMBL" id="KAE9064013.1"/>
    </source>
</evidence>
<dbReference type="Proteomes" id="UP000488956">
    <property type="component" value="Unassembled WGS sequence"/>
</dbReference>
<feature type="region of interest" description="Disordered" evidence="1">
    <location>
        <begin position="48"/>
        <end position="75"/>
    </location>
</feature>
<dbReference type="Gene3D" id="1.10.340.70">
    <property type="match status" value="1"/>
</dbReference>
<feature type="compositionally biased region" description="Gly residues" evidence="1">
    <location>
        <begin position="963"/>
        <end position="973"/>
    </location>
</feature>
<dbReference type="Pfam" id="PF17921">
    <property type="entry name" value="Integrase_H2C2"/>
    <property type="match status" value="1"/>
</dbReference>
<dbReference type="InterPro" id="IPR041588">
    <property type="entry name" value="Integrase_H2C2"/>
</dbReference>
<feature type="compositionally biased region" description="Basic and acidic residues" evidence="1">
    <location>
        <begin position="839"/>
        <end position="848"/>
    </location>
</feature>
<reference evidence="3 4" key="1">
    <citation type="submission" date="2018-09" db="EMBL/GenBank/DDBJ databases">
        <title>Genomic investigation of the strawberry pathogen Phytophthora fragariae indicates pathogenicity is determined by transcriptional variation in three key races.</title>
        <authorList>
            <person name="Adams T.M."/>
            <person name="Armitage A.D."/>
            <person name="Sobczyk M.K."/>
            <person name="Bates H.J."/>
            <person name="Dunwell J.M."/>
            <person name="Nellist C.F."/>
            <person name="Harrison R.J."/>
        </authorList>
    </citation>
    <scope>NUCLEOTIDE SEQUENCE [LARGE SCALE GENOMIC DNA]</scope>
    <source>
        <strain evidence="3 4">ONT-3</strain>
    </source>
</reference>
<proteinExistence type="predicted"/>
<dbReference type="PANTHER" id="PTHR37984">
    <property type="entry name" value="PROTEIN CBG26694"/>
    <property type="match status" value="1"/>
</dbReference>